<comment type="caution">
    <text evidence="1">The sequence shown here is derived from an EMBL/GenBank/DDBJ whole genome shotgun (WGS) entry which is preliminary data.</text>
</comment>
<sequence length="89" mass="9585">MQDPQKSNPTQAEVALVNIFMNARDALIGRKRPHVFIACAQGEASSRWPDRRGVRLRGCPASGLDSLSVFATPVATLISATDPAQDVTH</sequence>
<reference evidence="1 2" key="1">
    <citation type="submission" date="2017-05" db="EMBL/GenBank/DDBJ databases">
        <title>Whole genome sequence of Pseudomonas putida isolate 1312 commercialized as a biostimulant.</title>
        <authorList>
            <person name="Crovadore J."/>
            <person name="Blanc P."/>
            <person name="Chablais R."/>
            <person name="Cochard B."/>
            <person name="Grizard D."/>
            <person name="Lefort F."/>
        </authorList>
    </citation>
    <scope>NUCLEOTIDE SEQUENCE [LARGE SCALE GENOMIC DNA]</scope>
    <source>
        <strain evidence="1 2">1312</strain>
    </source>
</reference>
<dbReference type="Proteomes" id="UP000196082">
    <property type="component" value="Unassembled WGS sequence"/>
</dbReference>
<evidence type="ECO:0000313" key="1">
    <source>
        <dbReference type="EMBL" id="OUM33741.1"/>
    </source>
</evidence>
<name>A0A1Y3LAY9_PSEPU</name>
<protein>
    <submittedName>
        <fullName evidence="1">Uncharacterized protein</fullName>
    </submittedName>
</protein>
<accession>A0A1Y3LAY9</accession>
<dbReference type="EMBL" id="NFSB01000072">
    <property type="protein sequence ID" value="OUM33741.1"/>
    <property type="molecule type" value="Genomic_DNA"/>
</dbReference>
<organism evidence="1 2">
    <name type="scientific">Pseudomonas putida</name>
    <name type="common">Arthrobacter siderocapsulatus</name>
    <dbReference type="NCBI Taxonomy" id="303"/>
    <lineage>
        <taxon>Bacteria</taxon>
        <taxon>Pseudomonadati</taxon>
        <taxon>Pseudomonadota</taxon>
        <taxon>Gammaproteobacteria</taxon>
        <taxon>Pseudomonadales</taxon>
        <taxon>Pseudomonadaceae</taxon>
        <taxon>Pseudomonas</taxon>
    </lineage>
</organism>
<evidence type="ECO:0000313" key="2">
    <source>
        <dbReference type="Proteomes" id="UP000196082"/>
    </source>
</evidence>
<gene>
    <name evidence="1" type="ORF">B8W72_11800</name>
</gene>
<proteinExistence type="predicted"/>
<dbReference type="AlphaFoldDB" id="A0A1Y3LAY9"/>